<proteinExistence type="inferred from homology"/>
<dbReference type="RefSeq" id="WP_114642208.1">
    <property type="nucleotide sequence ID" value="NZ_JAACIO010000011.1"/>
</dbReference>
<name>A0ABX9KHR3_9FUSO</name>
<evidence type="ECO:0000256" key="1">
    <source>
        <dbReference type="ARBA" id="ARBA00005953"/>
    </source>
</evidence>
<dbReference type="PANTHER" id="PTHR31793:SF27">
    <property type="entry name" value="NOVEL THIOESTERASE SUPERFAMILY DOMAIN AND SAPOSIN A-TYPE DOMAIN CONTAINING PROTEIN (0610012H03RIK)"/>
    <property type="match status" value="1"/>
</dbReference>
<evidence type="ECO:0000313" key="4">
    <source>
        <dbReference type="Proteomes" id="UP000263486"/>
    </source>
</evidence>
<gene>
    <name evidence="3" type="ORF">DYH56_07275</name>
</gene>
<keyword evidence="4" id="KW-1185">Reference proteome</keyword>
<accession>A0ABX9KHR3</accession>
<dbReference type="PANTHER" id="PTHR31793">
    <property type="entry name" value="4-HYDROXYBENZOYL-COA THIOESTERASE FAMILY MEMBER"/>
    <property type="match status" value="1"/>
</dbReference>
<evidence type="ECO:0000313" key="3">
    <source>
        <dbReference type="EMBL" id="REI41462.1"/>
    </source>
</evidence>
<dbReference type="InterPro" id="IPR006684">
    <property type="entry name" value="YbgC/YbaW"/>
</dbReference>
<comment type="caution">
    <text evidence="3">The sequence shown here is derived from an EMBL/GenBank/DDBJ whole genome shotgun (WGS) entry which is preliminary data.</text>
</comment>
<dbReference type="CDD" id="cd00586">
    <property type="entry name" value="4HBT"/>
    <property type="match status" value="1"/>
</dbReference>
<dbReference type="Proteomes" id="UP000263486">
    <property type="component" value="Unassembled WGS sequence"/>
</dbReference>
<dbReference type="SUPFAM" id="SSF54637">
    <property type="entry name" value="Thioesterase/thiol ester dehydrase-isomerase"/>
    <property type="match status" value="1"/>
</dbReference>
<sequence length="134" mass="15876">MEKSCHTIDHRVYYNETDQMGRVYHSNYVIWMEKGRTEFIRDKNLSYKSLEAEGIFLPVSDIDIKFLKAIEYDMEIKIKTILMDINRIKVKFRYEFYDSDMQTLFGIGNTTNIFVDGDGVPKRVGKELVEKIRS</sequence>
<dbReference type="InterPro" id="IPR050563">
    <property type="entry name" value="4-hydroxybenzoyl-CoA_TE"/>
</dbReference>
<protein>
    <submittedName>
        <fullName evidence="3">YbgC/FadM family acyl-CoA thioesterase</fullName>
    </submittedName>
</protein>
<dbReference type="Pfam" id="PF13279">
    <property type="entry name" value="4HBT_2"/>
    <property type="match status" value="1"/>
</dbReference>
<reference evidence="3 4" key="1">
    <citation type="submission" date="2018-08" db="EMBL/GenBank/DDBJ databases">
        <title>Draft genome sequence of Psychrilyobacter sp. strain SD5 isolated from Black Sea water.</title>
        <authorList>
            <person name="Yadav S."/>
            <person name="Villanueva L."/>
            <person name="Damste J.S.S."/>
        </authorList>
    </citation>
    <scope>NUCLEOTIDE SEQUENCE [LARGE SCALE GENOMIC DNA]</scope>
    <source>
        <strain evidence="3 4">SD5</strain>
    </source>
</reference>
<organism evidence="3 4">
    <name type="scientific">Psychrilyobacter piezotolerans</name>
    <dbReference type="NCBI Taxonomy" id="2293438"/>
    <lineage>
        <taxon>Bacteria</taxon>
        <taxon>Fusobacteriati</taxon>
        <taxon>Fusobacteriota</taxon>
        <taxon>Fusobacteriia</taxon>
        <taxon>Fusobacteriales</taxon>
        <taxon>Fusobacteriaceae</taxon>
        <taxon>Psychrilyobacter</taxon>
    </lineage>
</organism>
<dbReference type="Gene3D" id="3.10.129.10">
    <property type="entry name" value="Hotdog Thioesterase"/>
    <property type="match status" value="1"/>
</dbReference>
<comment type="similarity">
    <text evidence="1">Belongs to the 4-hydroxybenzoyl-CoA thioesterase family.</text>
</comment>
<dbReference type="EMBL" id="QUAJ01000010">
    <property type="protein sequence ID" value="REI41462.1"/>
    <property type="molecule type" value="Genomic_DNA"/>
</dbReference>
<keyword evidence="2" id="KW-0378">Hydrolase</keyword>
<evidence type="ECO:0000256" key="2">
    <source>
        <dbReference type="ARBA" id="ARBA00022801"/>
    </source>
</evidence>
<dbReference type="NCBIfam" id="TIGR00051">
    <property type="entry name" value="YbgC/FadM family acyl-CoA thioesterase"/>
    <property type="match status" value="1"/>
</dbReference>
<dbReference type="PIRSF" id="PIRSF003230">
    <property type="entry name" value="YbgC"/>
    <property type="match status" value="1"/>
</dbReference>
<dbReference type="InterPro" id="IPR029069">
    <property type="entry name" value="HotDog_dom_sf"/>
</dbReference>